<name>A0A481Z7D0_9VIRU</name>
<dbReference type="Gene3D" id="3.90.320.10">
    <property type="match status" value="1"/>
</dbReference>
<dbReference type="EMBL" id="MK500543">
    <property type="protein sequence ID" value="QBK91526.1"/>
    <property type="molecule type" value="Genomic_DNA"/>
</dbReference>
<dbReference type="CDD" id="cd22343">
    <property type="entry name" value="PDDEXK_lambda_exonuclease-like"/>
    <property type="match status" value="1"/>
</dbReference>
<sequence length="230" mass="27002">MTDYQWVNRGTYWELLAPQGGDIWKDGRKGRTNTTASCGMAGESRFKTVEEEGKFIAGVEEEHFTEDALERMAHGTNTEPIAREWYSKYTNQLIEERGLIVPTWDLEIGASVDGDIIGTDGIIEIKCPSKMYYPLQQYMDLINNGWEPPDNFYNHIYLNHRHQMQQAMAIMGKKYCIYIVYVTTDSSAFTQRINFDQDHWNHYYPIIKNNYDKYVRPYLKDKYPILPRSH</sequence>
<gene>
    <name evidence="2" type="ORF">LCPAC302_01460</name>
</gene>
<evidence type="ECO:0000259" key="1">
    <source>
        <dbReference type="Pfam" id="PF09588"/>
    </source>
</evidence>
<dbReference type="InterPro" id="IPR019080">
    <property type="entry name" value="YqaJ_viral_recombinase"/>
</dbReference>
<dbReference type="InterPro" id="IPR011604">
    <property type="entry name" value="PDDEXK-like_dom_sf"/>
</dbReference>
<dbReference type="Pfam" id="PF09588">
    <property type="entry name" value="YqaJ"/>
    <property type="match status" value="1"/>
</dbReference>
<dbReference type="InterPro" id="IPR011335">
    <property type="entry name" value="Restrct_endonuc-II-like"/>
</dbReference>
<protein>
    <submittedName>
        <fullName evidence="2">YqaJ-like recombinase</fullName>
    </submittedName>
</protein>
<proteinExistence type="predicted"/>
<evidence type="ECO:0000313" key="2">
    <source>
        <dbReference type="EMBL" id="QBK91526.1"/>
    </source>
</evidence>
<reference evidence="2" key="1">
    <citation type="journal article" date="2019" name="MBio">
        <title>Virus Genomes from Deep Sea Sediments Expand the Ocean Megavirome and Support Independent Origins of Viral Gigantism.</title>
        <authorList>
            <person name="Backstrom D."/>
            <person name="Yutin N."/>
            <person name="Jorgensen S.L."/>
            <person name="Dharamshi J."/>
            <person name="Homa F."/>
            <person name="Zaremba-Niedwiedzka K."/>
            <person name="Spang A."/>
            <person name="Wolf Y.I."/>
            <person name="Koonin E.V."/>
            <person name="Ettema T.J."/>
        </authorList>
    </citation>
    <scope>NUCLEOTIDE SEQUENCE</scope>
</reference>
<dbReference type="PANTHER" id="PTHR46609:SF6">
    <property type="entry name" value="EXONUCLEASE, PHAGE-TYPE_RECB, C-TERMINAL DOMAIN-CONTAINING PROTEIN-RELATED"/>
    <property type="match status" value="1"/>
</dbReference>
<accession>A0A481Z7D0</accession>
<dbReference type="PANTHER" id="PTHR46609">
    <property type="entry name" value="EXONUCLEASE, PHAGE-TYPE/RECB, C-TERMINAL DOMAIN-CONTAINING PROTEIN"/>
    <property type="match status" value="1"/>
</dbReference>
<dbReference type="SUPFAM" id="SSF52980">
    <property type="entry name" value="Restriction endonuclease-like"/>
    <property type="match status" value="1"/>
</dbReference>
<feature type="domain" description="YqaJ viral recombinase" evidence="1">
    <location>
        <begin position="24"/>
        <end position="172"/>
    </location>
</feature>
<dbReference type="InterPro" id="IPR051703">
    <property type="entry name" value="NF-kappa-B_Signaling_Reg"/>
</dbReference>
<organism evidence="2">
    <name type="scientific">Pithovirus LCPAC302</name>
    <dbReference type="NCBI Taxonomy" id="2506593"/>
    <lineage>
        <taxon>Viruses</taxon>
        <taxon>Pithoviruses</taxon>
    </lineage>
</organism>